<dbReference type="SUPFAM" id="SSF53056">
    <property type="entry name" value="beta-carbonic anhydrase, cab"/>
    <property type="match status" value="1"/>
</dbReference>
<feature type="binding site" evidence="4">
    <location>
        <position position="36"/>
    </location>
    <ligand>
        <name>Zn(2+)</name>
        <dbReference type="ChEBI" id="CHEBI:29105"/>
    </ligand>
</feature>
<dbReference type="InterPro" id="IPR001765">
    <property type="entry name" value="Carbonic_anhydrase"/>
</dbReference>
<evidence type="ECO:0000256" key="3">
    <source>
        <dbReference type="ARBA" id="ARBA00022833"/>
    </source>
</evidence>
<keyword evidence="2 4" id="KW-0479">Metal-binding</keyword>
<protein>
    <recommendedName>
        <fullName evidence="5">Carbonic anhydrase</fullName>
        <ecNumber evidence="5">4.2.1.1</ecNumber>
    </recommendedName>
    <alternativeName>
        <fullName evidence="5">Carbonate dehydratase</fullName>
    </alternativeName>
</protein>
<reference evidence="6 7" key="1">
    <citation type="journal article" date="2020" name="ISME J.">
        <title>Uncovering the hidden diversity of litter-decomposition mechanisms in mushroom-forming fungi.</title>
        <authorList>
            <person name="Floudas D."/>
            <person name="Bentzer J."/>
            <person name="Ahren D."/>
            <person name="Johansson T."/>
            <person name="Persson P."/>
            <person name="Tunlid A."/>
        </authorList>
    </citation>
    <scope>NUCLEOTIDE SEQUENCE [LARGE SCALE GENOMIC DNA]</scope>
    <source>
        <strain evidence="6 7">CBS 101986</strain>
    </source>
</reference>
<dbReference type="GO" id="GO:0008270">
    <property type="term" value="F:zinc ion binding"/>
    <property type="evidence" value="ECO:0007669"/>
    <property type="project" value="UniProtKB-UniRule"/>
</dbReference>
<accession>A0A8H5EUJ4</accession>
<gene>
    <name evidence="6" type="ORF">D9619_002980</name>
</gene>
<evidence type="ECO:0000256" key="1">
    <source>
        <dbReference type="ARBA" id="ARBA00006217"/>
    </source>
</evidence>
<dbReference type="EC" id="4.2.1.1" evidence="5"/>
<dbReference type="PANTHER" id="PTHR43175">
    <property type="entry name" value="CARBONIC ANHYDRASE"/>
    <property type="match status" value="1"/>
</dbReference>
<dbReference type="GO" id="GO:0004089">
    <property type="term" value="F:carbonate dehydratase activity"/>
    <property type="evidence" value="ECO:0007669"/>
    <property type="project" value="UniProtKB-UniRule"/>
</dbReference>
<feature type="binding site" evidence="4">
    <location>
        <position position="91"/>
    </location>
    <ligand>
        <name>Zn(2+)</name>
        <dbReference type="ChEBI" id="CHEBI:29105"/>
    </ligand>
</feature>
<feature type="binding site" evidence="4">
    <location>
        <position position="88"/>
    </location>
    <ligand>
        <name>Zn(2+)</name>
        <dbReference type="ChEBI" id="CHEBI:29105"/>
    </ligand>
</feature>
<comment type="cofactor">
    <cofactor evidence="4">
        <name>Zn(2+)</name>
        <dbReference type="ChEBI" id="CHEBI:29105"/>
    </cofactor>
    <text evidence="4">Binds 1 zinc ion per subunit.</text>
</comment>
<dbReference type="SMART" id="SM00947">
    <property type="entry name" value="Pro_CA"/>
    <property type="match status" value="1"/>
</dbReference>
<dbReference type="Pfam" id="PF00484">
    <property type="entry name" value="Pro_CA"/>
    <property type="match status" value="1"/>
</dbReference>
<dbReference type="Gene3D" id="3.40.1050.10">
    <property type="entry name" value="Carbonic anhydrase"/>
    <property type="match status" value="1"/>
</dbReference>
<dbReference type="PANTHER" id="PTHR43175:SF3">
    <property type="entry name" value="CARBON DISULFIDE HYDROLASE"/>
    <property type="match status" value="1"/>
</dbReference>
<dbReference type="EMBL" id="JAACJJ010000056">
    <property type="protein sequence ID" value="KAF5312553.1"/>
    <property type="molecule type" value="Genomic_DNA"/>
</dbReference>
<dbReference type="InterPro" id="IPR036874">
    <property type="entry name" value="Carbonic_anhydrase_sf"/>
</dbReference>
<evidence type="ECO:0000313" key="7">
    <source>
        <dbReference type="Proteomes" id="UP000567179"/>
    </source>
</evidence>
<comment type="caution">
    <text evidence="6">The sequence shown here is derived from an EMBL/GenBank/DDBJ whole genome shotgun (WGS) entry which is preliminary data.</text>
</comment>
<sequence length="166" mass="18062">MSVHQHFAASNESYAATFTKGDLALPPAKRVVVVTCMDARIEPASQLGINLGDAHVIRNAGGVVKEALRSIVISQRLLGTHEVVVYHHTDCGMLTFTNEIIREKVNSETPGVAEIVDKIDFLPFPHLEQSVKDDVKFLSENPLLLPGTTVTGWVYDVKSGKVSKVA</sequence>
<dbReference type="OrthoDB" id="10248475at2759"/>
<dbReference type="CDD" id="cd03379">
    <property type="entry name" value="beta_CA_cladeD"/>
    <property type="match status" value="1"/>
</dbReference>
<feature type="binding site" evidence="4">
    <location>
        <position position="38"/>
    </location>
    <ligand>
        <name>Zn(2+)</name>
        <dbReference type="ChEBI" id="CHEBI:29105"/>
    </ligand>
</feature>
<comment type="function">
    <text evidence="5">Reversible hydration of carbon dioxide.</text>
</comment>
<organism evidence="6 7">
    <name type="scientific">Psilocybe cf. subviscida</name>
    <dbReference type="NCBI Taxonomy" id="2480587"/>
    <lineage>
        <taxon>Eukaryota</taxon>
        <taxon>Fungi</taxon>
        <taxon>Dikarya</taxon>
        <taxon>Basidiomycota</taxon>
        <taxon>Agaricomycotina</taxon>
        <taxon>Agaricomycetes</taxon>
        <taxon>Agaricomycetidae</taxon>
        <taxon>Agaricales</taxon>
        <taxon>Agaricineae</taxon>
        <taxon>Strophariaceae</taxon>
        <taxon>Psilocybe</taxon>
    </lineage>
</organism>
<dbReference type="AlphaFoldDB" id="A0A8H5EUJ4"/>
<evidence type="ECO:0000313" key="6">
    <source>
        <dbReference type="EMBL" id="KAF5312553.1"/>
    </source>
</evidence>
<keyword evidence="3 4" id="KW-0862">Zinc</keyword>
<proteinExistence type="inferred from homology"/>
<evidence type="ECO:0000256" key="2">
    <source>
        <dbReference type="ARBA" id="ARBA00022723"/>
    </source>
</evidence>
<evidence type="ECO:0000256" key="5">
    <source>
        <dbReference type="RuleBase" id="RU003956"/>
    </source>
</evidence>
<name>A0A8H5EUJ4_9AGAR</name>
<keyword evidence="5" id="KW-0456">Lyase</keyword>
<evidence type="ECO:0000256" key="4">
    <source>
        <dbReference type="PIRSR" id="PIRSR601765-1"/>
    </source>
</evidence>
<comment type="catalytic activity">
    <reaction evidence="5">
        <text>hydrogencarbonate + H(+) = CO2 + H2O</text>
        <dbReference type="Rhea" id="RHEA:10748"/>
        <dbReference type="ChEBI" id="CHEBI:15377"/>
        <dbReference type="ChEBI" id="CHEBI:15378"/>
        <dbReference type="ChEBI" id="CHEBI:16526"/>
        <dbReference type="ChEBI" id="CHEBI:17544"/>
        <dbReference type="EC" id="4.2.1.1"/>
    </reaction>
</comment>
<comment type="similarity">
    <text evidence="1 5">Belongs to the beta-class carbonic anhydrase family.</text>
</comment>
<keyword evidence="7" id="KW-1185">Reference proteome</keyword>
<dbReference type="Proteomes" id="UP000567179">
    <property type="component" value="Unassembled WGS sequence"/>
</dbReference>